<proteinExistence type="predicted"/>
<gene>
    <name evidence="1" type="ORF">C6P37_01565</name>
</gene>
<comment type="caution">
    <text evidence="1">The sequence shown here is derived from an EMBL/GenBank/DDBJ whole genome shotgun (WGS) entry which is preliminary data.</text>
</comment>
<organism evidence="1 2">
    <name type="scientific">Caldibacillus debilis</name>
    <dbReference type="NCBI Taxonomy" id="301148"/>
    <lineage>
        <taxon>Bacteria</taxon>
        <taxon>Bacillati</taxon>
        <taxon>Bacillota</taxon>
        <taxon>Bacilli</taxon>
        <taxon>Bacillales</taxon>
        <taxon>Bacillaceae</taxon>
        <taxon>Caldibacillus</taxon>
    </lineage>
</organism>
<dbReference type="Proteomes" id="UP000257014">
    <property type="component" value="Unassembled WGS sequence"/>
</dbReference>
<reference evidence="1 2" key="1">
    <citation type="submission" date="2018-03" db="EMBL/GenBank/DDBJ databases">
        <authorList>
            <person name="Keele B.F."/>
        </authorList>
    </citation>
    <scope>NUCLEOTIDE SEQUENCE [LARGE SCALE GENOMIC DNA]</scope>
    <source>
        <strain evidence="1">ZCTH4_d</strain>
    </source>
</reference>
<dbReference type="AlphaFoldDB" id="A0A3E0K8Z0"/>
<evidence type="ECO:0000313" key="2">
    <source>
        <dbReference type="Proteomes" id="UP000257014"/>
    </source>
</evidence>
<evidence type="ECO:0000313" key="1">
    <source>
        <dbReference type="EMBL" id="REJ31353.1"/>
    </source>
</evidence>
<dbReference type="EMBL" id="QEWE01000006">
    <property type="protein sequence ID" value="REJ31353.1"/>
    <property type="molecule type" value="Genomic_DNA"/>
</dbReference>
<name>A0A3E0K8Z0_9BACI</name>
<protein>
    <submittedName>
        <fullName evidence="1">Uncharacterized protein</fullName>
    </submittedName>
</protein>
<accession>A0A3E0K8Z0</accession>
<sequence length="76" mass="8379">MKKINGKLGEEGVGRHSADSSFFFYTGGKGRAAAKGFASNQRRAWSIRNEGSPLFSFACFSRFFRRQMAAGPILDP</sequence>